<dbReference type="EMBL" id="KI392812">
    <property type="protein sequence ID" value="ERN10650.1"/>
    <property type="molecule type" value="Genomic_DNA"/>
</dbReference>
<evidence type="ECO:0000256" key="1">
    <source>
        <dbReference type="SAM" id="MobiDB-lite"/>
    </source>
</evidence>
<keyword evidence="3" id="KW-1185">Reference proteome</keyword>
<dbReference type="STRING" id="13333.W1PTN1"/>
<accession>W1PTN1</accession>
<dbReference type="PANTHER" id="PTHR45968">
    <property type="entry name" value="OSJNBA0019K04.7 PROTEIN"/>
    <property type="match status" value="1"/>
</dbReference>
<evidence type="ECO:0000313" key="2">
    <source>
        <dbReference type="EMBL" id="ERN10650.1"/>
    </source>
</evidence>
<feature type="region of interest" description="Disordered" evidence="1">
    <location>
        <begin position="15"/>
        <end position="81"/>
    </location>
</feature>
<organism evidence="2 3">
    <name type="scientific">Amborella trichopoda</name>
    <dbReference type="NCBI Taxonomy" id="13333"/>
    <lineage>
        <taxon>Eukaryota</taxon>
        <taxon>Viridiplantae</taxon>
        <taxon>Streptophyta</taxon>
        <taxon>Embryophyta</taxon>
        <taxon>Tracheophyta</taxon>
        <taxon>Spermatophyta</taxon>
        <taxon>Magnoliopsida</taxon>
        <taxon>Amborellales</taxon>
        <taxon>Amborellaceae</taxon>
        <taxon>Amborella</taxon>
    </lineage>
</organism>
<dbReference type="InterPro" id="IPR051871">
    <property type="entry name" value="GMC_Oxidoreductase-Related"/>
</dbReference>
<name>W1PTN1_AMBTC</name>
<gene>
    <name evidence="2" type="ORF">AMTR_s00028p00208360</name>
</gene>
<dbReference type="eggNOG" id="KOG1238">
    <property type="taxonomic scope" value="Eukaryota"/>
</dbReference>
<reference evidence="3" key="1">
    <citation type="journal article" date="2013" name="Science">
        <title>The Amborella genome and the evolution of flowering plants.</title>
        <authorList>
            <consortium name="Amborella Genome Project"/>
        </authorList>
    </citation>
    <scope>NUCLEOTIDE SEQUENCE [LARGE SCALE GENOMIC DNA]</scope>
</reference>
<dbReference type="Gene3D" id="3.30.410.40">
    <property type="match status" value="1"/>
</dbReference>
<dbReference type="SUPFAM" id="SSF54373">
    <property type="entry name" value="FAD-linked reductases, C-terminal domain"/>
    <property type="match status" value="1"/>
</dbReference>
<protein>
    <submittedName>
        <fullName evidence="2">Uncharacterized protein</fullName>
    </submittedName>
</protein>
<sequence length="231" mass="26264">MHSCAPTHCHRHGVYGSPRAAPPHHAPAAWRGHPLSHCHRQPPTVDVERHRAKPQPHQMGHPGRPPPPSRRQRHERQPPECSLLRHSCSPPTFPHPGRCHHHQCLSRSHIQLPPLHPPLLLLVLALRYTSILLNIASVIAKIFSPLSSDSLCLASSNVCDNPLVRFNYFEEGLDLQRYVEGVKLVARVLRTSAMDQFKFPRQRFGEREFWYLDDVRLPANVSNDDAIGEFC</sequence>
<dbReference type="AlphaFoldDB" id="W1PTN1"/>
<dbReference type="Gramene" id="ERN10650">
    <property type="protein sequence ID" value="ERN10650"/>
    <property type="gene ID" value="AMTR_s00028p00208360"/>
</dbReference>
<proteinExistence type="predicted"/>
<dbReference type="HOGENOM" id="CLU_1201267_0_0_1"/>
<dbReference type="PANTHER" id="PTHR45968:SF2">
    <property type="entry name" value="(R)-MANDELONITRILE LYASE-LIKE"/>
    <property type="match status" value="1"/>
</dbReference>
<evidence type="ECO:0000313" key="3">
    <source>
        <dbReference type="Proteomes" id="UP000017836"/>
    </source>
</evidence>
<dbReference type="Proteomes" id="UP000017836">
    <property type="component" value="Unassembled WGS sequence"/>
</dbReference>